<gene>
    <name evidence="1" type="ORF">BTO08_03475</name>
</gene>
<dbReference type="AlphaFoldDB" id="A0A2S7VWS2"/>
<comment type="caution">
    <text evidence="1">The sequence shown here is derived from an EMBL/GenBank/DDBJ whole genome shotgun (WGS) entry which is preliminary data.</text>
</comment>
<evidence type="ECO:0008006" key="3">
    <source>
        <dbReference type="Google" id="ProtNLM"/>
    </source>
</evidence>
<dbReference type="OrthoDB" id="6387849at2"/>
<organism evidence="1 2">
    <name type="scientific">Photobacterium angustum</name>
    <dbReference type="NCBI Taxonomy" id="661"/>
    <lineage>
        <taxon>Bacteria</taxon>
        <taxon>Pseudomonadati</taxon>
        <taxon>Pseudomonadota</taxon>
        <taxon>Gammaproteobacteria</taxon>
        <taxon>Vibrionales</taxon>
        <taxon>Vibrionaceae</taxon>
        <taxon>Photobacterium</taxon>
    </lineage>
</organism>
<dbReference type="Proteomes" id="UP000238730">
    <property type="component" value="Unassembled WGS sequence"/>
</dbReference>
<evidence type="ECO:0000313" key="2">
    <source>
        <dbReference type="Proteomes" id="UP000238730"/>
    </source>
</evidence>
<proteinExistence type="predicted"/>
<protein>
    <recommendedName>
        <fullName evidence="3">Orphan protein</fullName>
    </recommendedName>
</protein>
<evidence type="ECO:0000313" key="1">
    <source>
        <dbReference type="EMBL" id="PQJ66552.1"/>
    </source>
</evidence>
<dbReference type="EMBL" id="MSCJ01000001">
    <property type="protein sequence ID" value="PQJ66552.1"/>
    <property type="molecule type" value="Genomic_DNA"/>
</dbReference>
<name>A0A2S7VWS2_PHOAN</name>
<sequence length="68" mass="7607">MKLDFSQLNKQAKQSFGDQQAIIKKVMQGKVVNCKECDQSLFLVPPEKSEQPGIACKKGCTHIHLDFA</sequence>
<dbReference type="RefSeq" id="WP_105059910.1">
    <property type="nucleotide sequence ID" value="NZ_MSCJ01000001.1"/>
</dbReference>
<reference evidence="1 2" key="1">
    <citation type="submission" date="2016-12" db="EMBL/GenBank/DDBJ databases">
        <title>Diversity of luminous bacteria.</title>
        <authorList>
            <person name="Yoshizawa S."/>
            <person name="Kogure K."/>
        </authorList>
    </citation>
    <scope>NUCLEOTIDE SEQUENCE [LARGE SCALE GENOMIC DNA]</scope>
    <source>
        <strain evidence="1 2">LC1-200</strain>
    </source>
</reference>
<accession>A0A2S7VWS2</accession>